<keyword evidence="2" id="KW-0472">Membrane</keyword>
<keyword evidence="2" id="KW-0812">Transmembrane</keyword>
<evidence type="ECO:0000256" key="1">
    <source>
        <dbReference type="SAM" id="MobiDB-lite"/>
    </source>
</evidence>
<gene>
    <name evidence="4" type="ORF">M9Y10_043204</name>
</gene>
<feature type="signal peptide" evidence="3">
    <location>
        <begin position="1"/>
        <end position="17"/>
    </location>
</feature>
<evidence type="ECO:0000313" key="5">
    <source>
        <dbReference type="Proteomes" id="UP001470230"/>
    </source>
</evidence>
<protein>
    <submittedName>
        <fullName evidence="4">Uncharacterized protein</fullName>
    </submittedName>
</protein>
<keyword evidence="5" id="KW-1185">Reference proteome</keyword>
<keyword evidence="3" id="KW-0732">Signal</keyword>
<dbReference type="PANTHER" id="PTHR16861:SF4">
    <property type="entry name" value="SH3 DOMAIN PROTEIN (AFU_ORTHOLOGUE AFUA_1G13610)"/>
    <property type="match status" value="1"/>
</dbReference>
<evidence type="ECO:0000313" key="4">
    <source>
        <dbReference type="EMBL" id="KAK8884099.1"/>
    </source>
</evidence>
<comment type="caution">
    <text evidence="4">The sequence shown here is derived from an EMBL/GenBank/DDBJ whole genome shotgun (WGS) entry which is preliminary data.</text>
</comment>
<dbReference type="EMBL" id="JAPFFF010000008">
    <property type="protein sequence ID" value="KAK8884099.1"/>
    <property type="molecule type" value="Genomic_DNA"/>
</dbReference>
<evidence type="ECO:0000256" key="2">
    <source>
        <dbReference type="SAM" id="Phobius"/>
    </source>
</evidence>
<organism evidence="4 5">
    <name type="scientific">Tritrichomonas musculus</name>
    <dbReference type="NCBI Taxonomy" id="1915356"/>
    <lineage>
        <taxon>Eukaryota</taxon>
        <taxon>Metamonada</taxon>
        <taxon>Parabasalia</taxon>
        <taxon>Tritrichomonadida</taxon>
        <taxon>Tritrichomonadidae</taxon>
        <taxon>Tritrichomonas</taxon>
    </lineage>
</organism>
<dbReference type="PANTHER" id="PTHR16861">
    <property type="entry name" value="GLYCOPROTEIN 38"/>
    <property type="match status" value="1"/>
</dbReference>
<sequence length="445" mass="50988">MFTFLLPLLTISKALYAYPKYTRIVIGSRYTEKEINDYFKYYTGDKQSLCKHWESEFGNTYDFISFDDCVDELSSIVAYKYTPGPDLNKVLREVSTVSEIVYIEGGGYDNIDLNNLRDRMKVLIDYEEDDKRDKQFINFARHPLYKRKDKPQPKSAKKVITFNGNIKDKVSYLGIRNMVLNLTSELNIGELQWDDPKLAENSCKIKTDLYISSSKNTPDFIQTKQYGYYENFGYYQVSQDLKKSVITFYNDSWKIVHYNKDDTARETFTLPYSYASKFNPLFDIPNIEIALDENANLDKYPPLNISLIEYESVSEPLGKLKKHQFGAINIKTNGWSDTDKSKYPEIIFAYDEEMFSYTADKTDLEIQVQKPYQYQPLNRKDDGGSSSSGKGGGKGGKTGMIVGIVIAVVVVVVVAIVVTIIVIRKKKSNQKSESEGGAVDQQEEK</sequence>
<reference evidence="4 5" key="1">
    <citation type="submission" date="2024-04" db="EMBL/GenBank/DDBJ databases">
        <title>Tritrichomonas musculus Genome.</title>
        <authorList>
            <person name="Alves-Ferreira E."/>
            <person name="Grigg M."/>
            <person name="Lorenzi H."/>
            <person name="Galac M."/>
        </authorList>
    </citation>
    <scope>NUCLEOTIDE SEQUENCE [LARGE SCALE GENOMIC DNA]</scope>
    <source>
        <strain evidence="4 5">EAF2021</strain>
    </source>
</reference>
<proteinExistence type="predicted"/>
<dbReference type="Proteomes" id="UP001470230">
    <property type="component" value="Unassembled WGS sequence"/>
</dbReference>
<accession>A0ABR2JZ15</accession>
<name>A0ABR2JZ15_9EUKA</name>
<feature type="chain" id="PRO_5045280129" evidence="3">
    <location>
        <begin position="18"/>
        <end position="445"/>
    </location>
</feature>
<keyword evidence="2" id="KW-1133">Transmembrane helix</keyword>
<feature type="region of interest" description="Disordered" evidence="1">
    <location>
        <begin position="375"/>
        <end position="395"/>
    </location>
</feature>
<evidence type="ECO:0000256" key="3">
    <source>
        <dbReference type="SAM" id="SignalP"/>
    </source>
</evidence>
<feature type="transmembrane region" description="Helical" evidence="2">
    <location>
        <begin position="400"/>
        <end position="423"/>
    </location>
</feature>